<evidence type="ECO:0000313" key="2">
    <source>
        <dbReference type="EMBL" id="QJA94533.1"/>
    </source>
</evidence>
<gene>
    <name evidence="2" type="ORF">MM415B03829_0004</name>
</gene>
<dbReference type="InterPro" id="IPR012337">
    <property type="entry name" value="RNaseH-like_sf"/>
</dbReference>
<dbReference type="Gene3D" id="3.30.420.10">
    <property type="entry name" value="Ribonuclease H-like superfamily/Ribonuclease H"/>
    <property type="match status" value="1"/>
</dbReference>
<sequence>MATKKTIAFDLETIADSTVIPFLPEVEPDTRLKDPEKIKASIAEKTVKRDAELGLNPATSLICCFGYATAEGTGHIMLKDEQSEKALLVEAWDLLAKFDHFVTFNGISFDVPTLMMHSLKNRIRPAVKISIKKYVIENHTDVRAVLGNWDGFAKGKLDFFAKMLLGGSGKDGMTGDQVQGYWDMDLKDDIAAYCESDCRLTRDIFELMQKYYLL</sequence>
<dbReference type="EMBL" id="MT143240">
    <property type="protein sequence ID" value="QJA94533.1"/>
    <property type="molecule type" value="Genomic_DNA"/>
</dbReference>
<dbReference type="Pfam" id="PF10108">
    <property type="entry name" value="DNA_pol_B_exo2"/>
    <property type="match status" value="1"/>
</dbReference>
<accession>A0A6M3LJ81</accession>
<reference evidence="2" key="1">
    <citation type="submission" date="2020-03" db="EMBL/GenBank/DDBJ databases">
        <title>The deep terrestrial virosphere.</title>
        <authorList>
            <person name="Holmfeldt K."/>
            <person name="Nilsson E."/>
            <person name="Simone D."/>
            <person name="Lopez-Fernandez M."/>
            <person name="Wu X."/>
            <person name="de Brujin I."/>
            <person name="Lundin D."/>
            <person name="Andersson A."/>
            <person name="Bertilsson S."/>
            <person name="Dopson M."/>
        </authorList>
    </citation>
    <scope>NUCLEOTIDE SEQUENCE</scope>
    <source>
        <strain evidence="2">MM415B03829</strain>
    </source>
</reference>
<dbReference type="SUPFAM" id="SSF53098">
    <property type="entry name" value="Ribonuclease H-like"/>
    <property type="match status" value="1"/>
</dbReference>
<dbReference type="InterPro" id="IPR019288">
    <property type="entry name" value="3'-5'_exonuclease_PolB-like"/>
</dbReference>
<name>A0A6M3LJ81_9ZZZZ</name>
<dbReference type="GO" id="GO:0003676">
    <property type="term" value="F:nucleic acid binding"/>
    <property type="evidence" value="ECO:0007669"/>
    <property type="project" value="InterPro"/>
</dbReference>
<dbReference type="AlphaFoldDB" id="A0A6M3LJ81"/>
<feature type="domain" description="Predicted 3'-5' exonuclease PolB-like" evidence="1">
    <location>
        <begin position="78"/>
        <end position="198"/>
    </location>
</feature>
<dbReference type="InterPro" id="IPR036397">
    <property type="entry name" value="RNaseH_sf"/>
</dbReference>
<evidence type="ECO:0000259" key="1">
    <source>
        <dbReference type="Pfam" id="PF10108"/>
    </source>
</evidence>
<proteinExistence type="predicted"/>
<protein>
    <submittedName>
        <fullName evidence="2">Putative DNA polymerase</fullName>
    </submittedName>
</protein>
<organism evidence="2">
    <name type="scientific">viral metagenome</name>
    <dbReference type="NCBI Taxonomy" id="1070528"/>
    <lineage>
        <taxon>unclassified sequences</taxon>
        <taxon>metagenomes</taxon>
        <taxon>organismal metagenomes</taxon>
    </lineage>
</organism>